<organism evidence="4">
    <name type="scientific">candidate division TA06 bacterium ADurb.Bin417</name>
    <dbReference type="NCBI Taxonomy" id="1852828"/>
    <lineage>
        <taxon>Bacteria</taxon>
        <taxon>Bacteria division TA06</taxon>
    </lineage>
</organism>
<dbReference type="EC" id="2.5.1.-" evidence="2"/>
<feature type="binding site" evidence="2">
    <location>
        <position position="173"/>
    </location>
    <ligand>
        <name>Mg(2+)</name>
        <dbReference type="ChEBI" id="CHEBI:18420"/>
    </ligand>
</feature>
<reference evidence="4" key="1">
    <citation type="submission" date="2017-02" db="EMBL/GenBank/DDBJ databases">
        <title>Delving into the versatile metabolic prowess of the omnipresent phylum Bacteroidetes.</title>
        <authorList>
            <person name="Nobu M.K."/>
            <person name="Mei R."/>
            <person name="Narihiro T."/>
            <person name="Kuroda K."/>
            <person name="Liu W.-T."/>
        </authorList>
    </citation>
    <scope>NUCLEOTIDE SEQUENCE</scope>
    <source>
        <strain evidence="4">ADurb.Bin417</strain>
    </source>
</reference>
<feature type="binding site" evidence="2">
    <location>
        <position position="3"/>
    </location>
    <ligand>
        <name>substrate</name>
    </ligand>
</feature>
<dbReference type="Pfam" id="PF01255">
    <property type="entry name" value="Prenyltransf"/>
    <property type="match status" value="1"/>
</dbReference>
<protein>
    <recommendedName>
        <fullName evidence="2">Isoprenyl transferase</fullName>
        <ecNumber evidence="2">2.5.1.-</ecNumber>
    </recommendedName>
</protein>
<feature type="binding site" evidence="2">
    <location>
        <begin position="160"/>
        <end position="162"/>
    </location>
    <ligand>
        <name>substrate</name>
    </ligand>
</feature>
<dbReference type="NCBIfam" id="TIGR00055">
    <property type="entry name" value="uppS"/>
    <property type="match status" value="1"/>
</dbReference>
<feature type="active site" description="Proton acceptor" evidence="2">
    <location>
        <position position="34"/>
    </location>
</feature>
<evidence type="ECO:0000256" key="1">
    <source>
        <dbReference type="ARBA" id="ARBA00022679"/>
    </source>
</evidence>
<keyword evidence="1 2" id="KW-0808">Transferase</keyword>
<name>A0A1V5M8I6_UNCT6</name>
<comment type="similarity">
    <text evidence="2">Belongs to the UPP synthase family.</text>
</comment>
<proteinExistence type="inferred from homology"/>
<gene>
    <name evidence="4" type="primary">ispU</name>
    <name evidence="4" type="ORF">BWY73_01566</name>
</gene>
<comment type="caution">
    <text evidence="2">Lacks conserved residue(s) required for the propagation of feature annotation.</text>
</comment>
<feature type="binding site" evidence="2">
    <location>
        <begin position="31"/>
        <end position="33"/>
    </location>
    <ligand>
        <name>substrate</name>
    </ligand>
</feature>
<evidence type="ECO:0000313" key="4">
    <source>
        <dbReference type="EMBL" id="OPZ89131.1"/>
    </source>
</evidence>
<comment type="caution">
    <text evidence="4">The sequence shown here is derived from an EMBL/GenBank/DDBJ whole genome shotgun (WGS) entry which is preliminary data.</text>
</comment>
<dbReference type="InterPro" id="IPR001441">
    <property type="entry name" value="UPP_synth-like"/>
</dbReference>
<dbReference type="HAMAP" id="MF_01139">
    <property type="entry name" value="ISPT"/>
    <property type="match status" value="1"/>
</dbReference>
<feature type="binding site" evidence="2">
    <location>
        <position position="37"/>
    </location>
    <ligand>
        <name>substrate</name>
    </ligand>
</feature>
<accession>A0A1V5M8I6</accession>
<dbReference type="PANTHER" id="PTHR10291">
    <property type="entry name" value="DEHYDRODOLICHYL DIPHOSPHATE SYNTHASE FAMILY MEMBER"/>
    <property type="match status" value="1"/>
</dbReference>
<comment type="subunit">
    <text evidence="2">Homodimer.</text>
</comment>
<dbReference type="GO" id="GO:0016094">
    <property type="term" value="P:polyprenol biosynthetic process"/>
    <property type="evidence" value="ECO:0007669"/>
    <property type="project" value="TreeGrafter"/>
</dbReference>
<dbReference type="PANTHER" id="PTHR10291:SF0">
    <property type="entry name" value="DEHYDRODOLICHYL DIPHOSPHATE SYNTHASE 2"/>
    <property type="match status" value="1"/>
</dbReference>
<dbReference type="Proteomes" id="UP000485484">
    <property type="component" value="Unassembled WGS sequence"/>
</dbReference>
<feature type="binding site" evidence="2">
    <location>
        <position position="35"/>
    </location>
    <ligand>
        <name>substrate</name>
    </ligand>
</feature>
<dbReference type="Gene3D" id="3.40.1180.10">
    <property type="entry name" value="Decaprenyl diphosphate synthase-like"/>
    <property type="match status" value="1"/>
</dbReference>
<dbReference type="CDD" id="cd00475">
    <property type="entry name" value="Cis_IPPS"/>
    <property type="match status" value="1"/>
</dbReference>
<dbReference type="InterPro" id="IPR018520">
    <property type="entry name" value="UPP_synth-like_CS"/>
</dbReference>
<comment type="function">
    <text evidence="2">Catalyzes the condensation of isopentenyl diphosphate (IPP) with allylic pyrophosphates generating different type of terpenoids.</text>
</comment>
<comment type="cofactor">
    <cofactor evidence="2">
        <name>Mg(2+)</name>
        <dbReference type="ChEBI" id="CHEBI:18420"/>
    </cofactor>
    <text evidence="2">Binds 2 magnesium ions per subunit.</text>
</comment>
<sequence length="221" mass="25445">MGHRRGAERLDEVVEACESLGVKYLTIFAFSTENWRRPKPEVSFLLSLLVDQLRRKIEKMKARGVRIRFLGDRAAFNPEIRSVLEESENRTRRNRKVNLSVCLNYGGQDEILRAVRAACADAREGRLNPSELDQDRFSGYLDTRDLPPVDLVIRTSGEQRLSNFLLYQSAYAEFYFTPCLWPDFGLEEFKKALAEFASRQRRFGDTASRSGSPPEKAEKSR</sequence>
<evidence type="ECO:0000256" key="2">
    <source>
        <dbReference type="HAMAP-Rule" id="MF_01139"/>
    </source>
</evidence>
<evidence type="ECO:0000256" key="3">
    <source>
        <dbReference type="SAM" id="MobiDB-lite"/>
    </source>
</evidence>
<dbReference type="GO" id="GO:0045547">
    <property type="term" value="F:ditrans,polycis-polyprenyl diphosphate synthase [(2E,6E)-farnesyl diphosphate specific] activity"/>
    <property type="evidence" value="ECO:0007669"/>
    <property type="project" value="TreeGrafter"/>
</dbReference>
<dbReference type="AlphaFoldDB" id="A0A1V5M8I6"/>
<feature type="region of interest" description="Disordered" evidence="3">
    <location>
        <begin position="200"/>
        <end position="221"/>
    </location>
</feature>
<dbReference type="EMBL" id="MWAK01000408">
    <property type="protein sequence ID" value="OPZ89131.1"/>
    <property type="molecule type" value="Genomic_DNA"/>
</dbReference>
<feature type="binding site" evidence="2">
    <location>
        <position position="154"/>
    </location>
    <ligand>
        <name>substrate</name>
    </ligand>
</feature>
<dbReference type="SUPFAM" id="SSF64005">
    <property type="entry name" value="Undecaprenyl diphosphate synthase"/>
    <property type="match status" value="1"/>
</dbReference>
<dbReference type="GO" id="GO:0000287">
    <property type="term" value="F:magnesium ion binding"/>
    <property type="evidence" value="ECO:0007669"/>
    <property type="project" value="UniProtKB-UniRule"/>
</dbReference>
<keyword evidence="2" id="KW-0479">Metal-binding</keyword>
<dbReference type="PROSITE" id="PS01066">
    <property type="entry name" value="UPP_SYNTHASE"/>
    <property type="match status" value="1"/>
</dbReference>
<dbReference type="InterPro" id="IPR036424">
    <property type="entry name" value="UPP_synth-like_sf"/>
</dbReference>
<keyword evidence="2" id="KW-0460">Magnesium</keyword>